<dbReference type="OrthoDB" id="1910631at2"/>
<comment type="caution">
    <text evidence="1">The sequence shown here is derived from an EMBL/GenBank/DDBJ whole genome shotgun (WGS) entry which is preliminary data.</text>
</comment>
<dbReference type="AlphaFoldDB" id="A0A4R8DTW2"/>
<dbReference type="RefSeq" id="WP_133994409.1">
    <property type="nucleotide sequence ID" value="NZ_SODV01000001.1"/>
</dbReference>
<name>A0A4R8DTW2_9BACT</name>
<dbReference type="InterPro" id="IPR046733">
    <property type="entry name" value="DUF6625"/>
</dbReference>
<evidence type="ECO:0000313" key="2">
    <source>
        <dbReference type="Proteomes" id="UP000294498"/>
    </source>
</evidence>
<accession>A0A4R8DTW2</accession>
<evidence type="ECO:0000313" key="1">
    <source>
        <dbReference type="EMBL" id="TDX01770.1"/>
    </source>
</evidence>
<dbReference type="EMBL" id="SODV01000001">
    <property type="protein sequence ID" value="TDX01770.1"/>
    <property type="molecule type" value="Genomic_DNA"/>
</dbReference>
<keyword evidence="2" id="KW-1185">Reference proteome</keyword>
<proteinExistence type="predicted"/>
<organism evidence="1 2">
    <name type="scientific">Dinghuibacter silviterrae</name>
    <dbReference type="NCBI Taxonomy" id="1539049"/>
    <lineage>
        <taxon>Bacteria</taxon>
        <taxon>Pseudomonadati</taxon>
        <taxon>Bacteroidota</taxon>
        <taxon>Chitinophagia</taxon>
        <taxon>Chitinophagales</taxon>
        <taxon>Chitinophagaceae</taxon>
        <taxon>Dinghuibacter</taxon>
    </lineage>
</organism>
<dbReference type="Proteomes" id="UP000294498">
    <property type="component" value="Unassembled WGS sequence"/>
</dbReference>
<protein>
    <submittedName>
        <fullName evidence="1">Uncharacterized protein</fullName>
    </submittedName>
</protein>
<gene>
    <name evidence="1" type="ORF">EDB95_2813</name>
</gene>
<dbReference type="Pfam" id="PF20330">
    <property type="entry name" value="DUF6625"/>
    <property type="match status" value="1"/>
</dbReference>
<sequence length="316" mass="36554">MSRIAIFVVWVGPLPNGFSFWLDTARRQPFDLIFITDQPRPEGAGDVTWVPTTLAALREGLSRLIGYPVSLEYPYKLSEYRPFWGLLYQDLIEGYDYWGHTDLDMVFGDMTPFLEEALQGQPDKVFNRGHFGLFRNIPRVNEVCFPEAVERLRFVFQTQESCGFDEWLGIGRVAQKAGLKMYLEEIVADIRPNDYRFRCTAGAGNSYEHEVFLLENGELVRYYVTGGAVQAKRYAYIHFQKRRMSFPEHYDPGKTYQVGIGGIREIRAFGGTPAEVRRLDGRDYIHAFRRLVKRARIRLGLAPRSLNLYLSTLEYT</sequence>
<reference evidence="1 2" key="1">
    <citation type="submission" date="2019-03" db="EMBL/GenBank/DDBJ databases">
        <title>Genomic Encyclopedia of Type Strains, Phase IV (KMG-IV): sequencing the most valuable type-strain genomes for metagenomic binning, comparative biology and taxonomic classification.</title>
        <authorList>
            <person name="Goeker M."/>
        </authorList>
    </citation>
    <scope>NUCLEOTIDE SEQUENCE [LARGE SCALE GENOMIC DNA]</scope>
    <source>
        <strain evidence="1 2">DSM 100059</strain>
    </source>
</reference>